<dbReference type="AlphaFoldDB" id="A0A0D2NDT7"/>
<accession>A0A0D2NDT7</accession>
<proteinExistence type="predicted"/>
<evidence type="ECO:0000313" key="1">
    <source>
        <dbReference type="EMBL" id="KJA14597.1"/>
    </source>
</evidence>
<keyword evidence="3" id="KW-1185">Reference proteome</keyword>
<evidence type="ECO:0000313" key="3">
    <source>
        <dbReference type="Proteomes" id="UP000054270"/>
    </source>
</evidence>
<sequence>MRRRLAEDRKRGSRGCIVHFGSRVVDGLFMRPASKSNDAQSRLRRPLVIQDASSAKGGTAIAMSSSSRSCSATSAFFYPTSTDLSSTASLSTPHAIPNSTTIAASSACADSTPERCYSLSAPRTLHSAYTTTLPPQMGWGGFAPKHRVGFKLRFRIFDSGILPKFCGLCGYGRGRFGRLYGCHQRGKAVADRRKGAGAGGGLNTQRRR</sequence>
<organism evidence="2 3">
    <name type="scientific">Hypholoma sublateritium (strain FD-334 SS-4)</name>
    <dbReference type="NCBI Taxonomy" id="945553"/>
    <lineage>
        <taxon>Eukaryota</taxon>
        <taxon>Fungi</taxon>
        <taxon>Dikarya</taxon>
        <taxon>Basidiomycota</taxon>
        <taxon>Agaricomycotina</taxon>
        <taxon>Agaricomycetes</taxon>
        <taxon>Agaricomycetidae</taxon>
        <taxon>Agaricales</taxon>
        <taxon>Agaricineae</taxon>
        <taxon>Strophariaceae</taxon>
        <taxon>Hypholoma</taxon>
    </lineage>
</organism>
<reference evidence="2" key="1">
    <citation type="submission" date="2014-04" db="EMBL/GenBank/DDBJ databases">
        <title>Evolutionary Origins and Diversification of the Mycorrhizal Mutualists.</title>
        <authorList>
            <consortium name="DOE Joint Genome Institute"/>
            <person name="Kohler A."/>
            <person name="Kuo A."/>
            <person name="Nagy L.G."/>
            <person name="Floudas D."/>
            <person name="Copeland A."/>
            <person name="Barry K.W."/>
            <person name="Cichocki N."/>
            <person name="Veneault-Fourrey C."/>
            <person name="LaButti K."/>
            <person name="Lindquist E.A."/>
            <person name="Lipzen A."/>
            <person name="Lundell T."/>
            <person name="Morin E."/>
            <person name="Murat C."/>
            <person name="Riley R."/>
            <person name="Ohm R."/>
            <person name="Sun H."/>
            <person name="Tunlid A."/>
            <person name="Henrissat B."/>
            <person name="Grigoriev I.V."/>
            <person name="Hibbett D.S."/>
            <person name="Martin F."/>
            <person name="Consortium M.G."/>
        </authorList>
    </citation>
    <scope>NUCLEOTIDE SEQUENCE [LARGE SCALE GENOMIC DNA]</scope>
    <source>
        <strain evidence="2">FD-334 SS-4</strain>
    </source>
</reference>
<name>A0A0D2NDT7_HYPSF</name>
<protein>
    <submittedName>
        <fullName evidence="2">Uncharacterized protein</fullName>
    </submittedName>
</protein>
<dbReference type="EMBL" id="KN817608">
    <property type="protein sequence ID" value="KJA17184.1"/>
    <property type="molecule type" value="Genomic_DNA"/>
</dbReference>
<evidence type="ECO:0000313" key="2">
    <source>
        <dbReference type="EMBL" id="KJA17184.1"/>
    </source>
</evidence>
<dbReference type="Proteomes" id="UP000054270">
    <property type="component" value="Unassembled WGS sequence"/>
</dbReference>
<dbReference type="EMBL" id="KN817672">
    <property type="protein sequence ID" value="KJA14597.1"/>
    <property type="molecule type" value="Genomic_DNA"/>
</dbReference>
<gene>
    <name evidence="2" type="ORF">HYPSUDRAFT_206452</name>
    <name evidence="1" type="ORF">HYPSUDRAFT_208556</name>
</gene>
<reference evidence="3" key="2">
    <citation type="submission" date="2014-04" db="EMBL/GenBank/DDBJ databases">
        <title>Evolutionary Origins and Diversification of the Mycorrhizal Mutualists.</title>
        <authorList>
            <consortium name="DOE Joint Genome Institute"/>
            <consortium name="Mycorrhizal Genomics Consortium"/>
            <person name="Kohler A."/>
            <person name="Kuo A."/>
            <person name="Nagy L.G."/>
            <person name="Floudas D."/>
            <person name="Copeland A."/>
            <person name="Barry K.W."/>
            <person name="Cichocki N."/>
            <person name="Veneault-Fourrey C."/>
            <person name="LaButti K."/>
            <person name="Lindquist E.A."/>
            <person name="Lipzen A."/>
            <person name="Lundell T."/>
            <person name="Morin E."/>
            <person name="Murat C."/>
            <person name="Riley R."/>
            <person name="Ohm R."/>
            <person name="Sun H."/>
            <person name="Tunlid A."/>
            <person name="Henrissat B."/>
            <person name="Grigoriev I.V."/>
            <person name="Hibbett D.S."/>
            <person name="Martin F."/>
        </authorList>
    </citation>
    <scope>NUCLEOTIDE SEQUENCE [LARGE SCALE GENOMIC DNA]</scope>
    <source>
        <strain evidence="3">FD-334 SS-4</strain>
    </source>
</reference>